<name>A0ABQ9GJF9_9NEOP</name>
<reference evidence="2 3" key="1">
    <citation type="submission" date="2023-02" db="EMBL/GenBank/DDBJ databases">
        <title>LHISI_Scaffold_Assembly.</title>
        <authorList>
            <person name="Stuart O.P."/>
            <person name="Cleave R."/>
            <person name="Magrath M.J.L."/>
            <person name="Mikheyev A.S."/>
        </authorList>
    </citation>
    <scope>NUCLEOTIDE SEQUENCE [LARGE SCALE GENOMIC DNA]</scope>
    <source>
        <strain evidence="2">Daus_M_001</strain>
        <tissue evidence="2">Leg muscle</tissue>
    </source>
</reference>
<keyword evidence="3" id="KW-1185">Reference proteome</keyword>
<accession>A0ABQ9GJF9</accession>
<feature type="region of interest" description="Disordered" evidence="1">
    <location>
        <begin position="565"/>
        <end position="586"/>
    </location>
</feature>
<evidence type="ECO:0000313" key="2">
    <source>
        <dbReference type="EMBL" id="KAJ8872146.1"/>
    </source>
</evidence>
<comment type="caution">
    <text evidence="2">The sequence shown here is derived from an EMBL/GenBank/DDBJ whole genome shotgun (WGS) entry which is preliminary data.</text>
</comment>
<evidence type="ECO:0000313" key="3">
    <source>
        <dbReference type="Proteomes" id="UP001159363"/>
    </source>
</evidence>
<organism evidence="2 3">
    <name type="scientific">Dryococelus australis</name>
    <dbReference type="NCBI Taxonomy" id="614101"/>
    <lineage>
        <taxon>Eukaryota</taxon>
        <taxon>Metazoa</taxon>
        <taxon>Ecdysozoa</taxon>
        <taxon>Arthropoda</taxon>
        <taxon>Hexapoda</taxon>
        <taxon>Insecta</taxon>
        <taxon>Pterygota</taxon>
        <taxon>Neoptera</taxon>
        <taxon>Polyneoptera</taxon>
        <taxon>Phasmatodea</taxon>
        <taxon>Verophasmatodea</taxon>
        <taxon>Anareolatae</taxon>
        <taxon>Phasmatidae</taxon>
        <taxon>Eurycanthinae</taxon>
        <taxon>Dryococelus</taxon>
    </lineage>
</organism>
<proteinExistence type="predicted"/>
<gene>
    <name evidence="2" type="ORF">PR048_025748</name>
</gene>
<dbReference type="EMBL" id="JARBHB010000011">
    <property type="protein sequence ID" value="KAJ8872146.1"/>
    <property type="molecule type" value="Genomic_DNA"/>
</dbReference>
<evidence type="ECO:0000256" key="1">
    <source>
        <dbReference type="SAM" id="MobiDB-lite"/>
    </source>
</evidence>
<sequence>MQLFNMFADRHLFDVEARKYSMPELGRTRFNVVREVLTLALKPANISARAGNWRVVVRHANPDGISQPPCPEGMVPYKGALFNIFGSVYWPVERVSVTAFSMVLLQSHSCSGSMFEDGMRRVDLVDPELRVWHRHDSRLRKSGERANRSATAAPGKMEITTFGLYEESREMLEERSEPSAAVLHQNERYHCVASVSACWGSSGPHSIATDHLTCLPYLRFLRPSSTPDPTSSRSLPLLALLGPRWRSGQTTRLPPRQTELWVSCQTMPLVGGFSRRSPISPTLAFQLCSYSPRFALHRLSRPRKEFLQKRQGRALRGMSACQELEPSCIVFEVLFVLTKLLNERPLCSELLKEHARFRLCLSITFKTLRTARGADNEPGYRLAASEIIDPPLEVLEGPTMNLATDSPLTASESARGAGNEPGYRLAASEKIDPPLNARGAGNEPGYRLAASEIIDPPLESARGAGNEPGYRLAASEIIDPPLNARGAGNEPGYRLAASEIIDPPLEVLEGPAMNLATDSPLCSRAGNEPGYRLAASEIIDPPLKVLEGPAMNLATDSPLGRMTATDSPLVNNRPASGSARGAGNEPGYRLAASEIIDPPLEVLEGPAMNLATDSPLTRRYARGAGNEPGYRLAASEIIDPPLESARGAGNEPGYRLAASEIIDPPLKVLEGPAMNLATDSPLVHAVRREQIRALRVGATGPLMRAPLSPLCCIIVETSRSVAILRLLTQRENGTGDINNMNRARRDKYCTERMTPLPQSIPELHEASNTLTPTTLGHTCLDPPFVRHVIAEILRFISMSTPLRLVSDTHGTELMTSGAMTDNRAPGFRIVIGCLLPQLQDQREFGRYSDSQWRDRFVTSWMRPDLSSSCHTVKFLRRNSANNFGEIKLDGCDRCHICLRKLYGFSFHQTFENWTGLILLWASFNNLQPFMEYSRGYFALTSGQSWFEEHSGEFQRLPWQPDSPDIKPTKHLWNVVWRPIFTQHPAPTNSRELWVDIQTA</sequence>
<dbReference type="Proteomes" id="UP001159363">
    <property type="component" value="Chromosome 10"/>
</dbReference>
<feature type="compositionally biased region" description="Polar residues" evidence="1">
    <location>
        <begin position="565"/>
        <end position="575"/>
    </location>
</feature>
<protein>
    <submittedName>
        <fullName evidence="2">Uncharacterized protein</fullName>
    </submittedName>
</protein>